<organism evidence="2 3">
    <name type="scientific">Stephania cephalantha</name>
    <dbReference type="NCBI Taxonomy" id="152367"/>
    <lineage>
        <taxon>Eukaryota</taxon>
        <taxon>Viridiplantae</taxon>
        <taxon>Streptophyta</taxon>
        <taxon>Embryophyta</taxon>
        <taxon>Tracheophyta</taxon>
        <taxon>Spermatophyta</taxon>
        <taxon>Magnoliopsida</taxon>
        <taxon>Ranunculales</taxon>
        <taxon>Menispermaceae</taxon>
        <taxon>Menispermoideae</taxon>
        <taxon>Cissampelideae</taxon>
        <taxon>Stephania</taxon>
    </lineage>
</organism>
<sequence length="121" mass="13623">MDETTSTQVCAVCGGSDLGVHQICVCKVTEQGMARTKTTSSGDDTRAPKGDYPGQRAQTTSYRKSKMTLTRDLEHRPRMYKGRDCLFTRPPFLKQSFSSDLSEKDKEQAVKEEDFTEQESE</sequence>
<dbReference type="Proteomes" id="UP001419268">
    <property type="component" value="Unassembled WGS sequence"/>
</dbReference>
<evidence type="ECO:0000313" key="2">
    <source>
        <dbReference type="EMBL" id="KAK9083046.1"/>
    </source>
</evidence>
<feature type="region of interest" description="Disordered" evidence="1">
    <location>
        <begin position="33"/>
        <end position="75"/>
    </location>
</feature>
<keyword evidence="3" id="KW-1185">Reference proteome</keyword>
<protein>
    <submittedName>
        <fullName evidence="2">Uncharacterized protein</fullName>
    </submittedName>
</protein>
<proteinExistence type="predicted"/>
<reference evidence="2 3" key="1">
    <citation type="submission" date="2024-01" db="EMBL/GenBank/DDBJ databases">
        <title>Genome assemblies of Stephania.</title>
        <authorList>
            <person name="Yang L."/>
        </authorList>
    </citation>
    <scope>NUCLEOTIDE SEQUENCE [LARGE SCALE GENOMIC DNA]</scope>
    <source>
        <strain evidence="2">JXDWG</strain>
        <tissue evidence="2">Leaf</tissue>
    </source>
</reference>
<dbReference type="AlphaFoldDB" id="A0AAP0DY06"/>
<gene>
    <name evidence="2" type="ORF">Scep_029517</name>
</gene>
<comment type="caution">
    <text evidence="2">The sequence shown here is derived from an EMBL/GenBank/DDBJ whole genome shotgun (WGS) entry which is preliminary data.</text>
</comment>
<evidence type="ECO:0000256" key="1">
    <source>
        <dbReference type="SAM" id="MobiDB-lite"/>
    </source>
</evidence>
<accession>A0AAP0DY06</accession>
<feature type="compositionally biased region" description="Basic and acidic residues" evidence="1">
    <location>
        <begin position="101"/>
        <end position="113"/>
    </location>
</feature>
<name>A0AAP0DY06_9MAGN</name>
<dbReference type="EMBL" id="JBBNAG010000013">
    <property type="protein sequence ID" value="KAK9083046.1"/>
    <property type="molecule type" value="Genomic_DNA"/>
</dbReference>
<evidence type="ECO:0000313" key="3">
    <source>
        <dbReference type="Proteomes" id="UP001419268"/>
    </source>
</evidence>
<feature type="region of interest" description="Disordered" evidence="1">
    <location>
        <begin position="96"/>
        <end position="121"/>
    </location>
</feature>